<accession>A0A8T0VKK1</accession>
<protein>
    <submittedName>
        <fullName evidence="1">Uncharacterized protein</fullName>
    </submittedName>
</protein>
<evidence type="ECO:0000313" key="1">
    <source>
        <dbReference type="EMBL" id="KAG2633834.1"/>
    </source>
</evidence>
<dbReference type="EMBL" id="CM029040">
    <property type="protein sequence ID" value="KAG2633834.1"/>
    <property type="molecule type" value="Genomic_DNA"/>
</dbReference>
<dbReference type="AlphaFoldDB" id="A0A8T0VKK1"/>
<comment type="caution">
    <text evidence="1">The sequence shown here is derived from an EMBL/GenBank/DDBJ whole genome shotgun (WGS) entry which is preliminary data.</text>
</comment>
<evidence type="ECO:0000313" key="2">
    <source>
        <dbReference type="Proteomes" id="UP000823388"/>
    </source>
</evidence>
<name>A0A8T0VKK1_PANVG</name>
<dbReference type="Proteomes" id="UP000823388">
    <property type="component" value="Chromosome 2N"/>
</dbReference>
<sequence length="115" mass="13256">MPDGGSFCGCSTPARLGWLGWLLHHAWPRPNKNRTFWREDDRGWRRSWRTSRGQRRGGDQTGWSIDQAQYTVGIHQRSLSNGWSADHAQTVGIHQRSLGQSRTRILQCLKSQQKT</sequence>
<organism evidence="1 2">
    <name type="scientific">Panicum virgatum</name>
    <name type="common">Blackwell switchgrass</name>
    <dbReference type="NCBI Taxonomy" id="38727"/>
    <lineage>
        <taxon>Eukaryota</taxon>
        <taxon>Viridiplantae</taxon>
        <taxon>Streptophyta</taxon>
        <taxon>Embryophyta</taxon>
        <taxon>Tracheophyta</taxon>
        <taxon>Spermatophyta</taxon>
        <taxon>Magnoliopsida</taxon>
        <taxon>Liliopsida</taxon>
        <taxon>Poales</taxon>
        <taxon>Poaceae</taxon>
        <taxon>PACMAD clade</taxon>
        <taxon>Panicoideae</taxon>
        <taxon>Panicodae</taxon>
        <taxon>Paniceae</taxon>
        <taxon>Panicinae</taxon>
        <taxon>Panicum</taxon>
        <taxon>Panicum sect. Hiantes</taxon>
    </lineage>
</organism>
<proteinExistence type="predicted"/>
<reference evidence="1" key="1">
    <citation type="submission" date="2020-05" db="EMBL/GenBank/DDBJ databases">
        <title>WGS assembly of Panicum virgatum.</title>
        <authorList>
            <person name="Lovell J.T."/>
            <person name="Jenkins J."/>
            <person name="Shu S."/>
            <person name="Juenger T.E."/>
            <person name="Schmutz J."/>
        </authorList>
    </citation>
    <scope>NUCLEOTIDE SEQUENCE</scope>
    <source>
        <strain evidence="1">AP13</strain>
    </source>
</reference>
<keyword evidence="2" id="KW-1185">Reference proteome</keyword>
<gene>
    <name evidence="1" type="ORF">PVAP13_2NG232900</name>
</gene>